<keyword evidence="5" id="KW-0735">Signal-anchor</keyword>
<comment type="similarity">
    <text evidence="2">Belongs to the sulfotransferase 3 family.</text>
</comment>
<evidence type="ECO:0000256" key="6">
    <source>
        <dbReference type="ARBA" id="ARBA00022989"/>
    </source>
</evidence>
<evidence type="ECO:0000256" key="9">
    <source>
        <dbReference type="ARBA" id="ARBA00023180"/>
    </source>
</evidence>
<evidence type="ECO:0000256" key="4">
    <source>
        <dbReference type="ARBA" id="ARBA00022692"/>
    </source>
</evidence>
<organism evidence="10 11">
    <name type="scientific">Halocaridina rubra</name>
    <name type="common">Hawaiian red shrimp</name>
    <dbReference type="NCBI Taxonomy" id="373956"/>
    <lineage>
        <taxon>Eukaryota</taxon>
        <taxon>Metazoa</taxon>
        <taxon>Ecdysozoa</taxon>
        <taxon>Arthropoda</taxon>
        <taxon>Crustacea</taxon>
        <taxon>Multicrustacea</taxon>
        <taxon>Malacostraca</taxon>
        <taxon>Eumalacostraca</taxon>
        <taxon>Eucarida</taxon>
        <taxon>Decapoda</taxon>
        <taxon>Pleocyemata</taxon>
        <taxon>Caridea</taxon>
        <taxon>Atyoidea</taxon>
        <taxon>Atyidae</taxon>
        <taxon>Halocaridina</taxon>
    </lineage>
</organism>
<dbReference type="AlphaFoldDB" id="A0AAN9A6R5"/>
<keyword evidence="3" id="KW-0808">Transferase</keyword>
<name>A0AAN9A6R5_HALRR</name>
<keyword evidence="6" id="KW-1133">Transmembrane helix</keyword>
<evidence type="ECO:0000256" key="3">
    <source>
        <dbReference type="ARBA" id="ARBA00022679"/>
    </source>
</evidence>
<dbReference type="Pfam" id="PF03567">
    <property type="entry name" value="Sulfotransfer_2"/>
    <property type="match status" value="1"/>
</dbReference>
<keyword evidence="9" id="KW-0325">Glycoprotein</keyword>
<evidence type="ECO:0008006" key="12">
    <source>
        <dbReference type="Google" id="ProtNLM"/>
    </source>
</evidence>
<keyword evidence="8" id="KW-0472">Membrane</keyword>
<comment type="subcellular location">
    <subcellularLocation>
        <location evidence="1">Golgi apparatus membrane</location>
        <topology evidence="1">Single-pass type II membrane protein</topology>
    </subcellularLocation>
</comment>
<keyword evidence="11" id="KW-1185">Reference proteome</keyword>
<dbReference type="InterPro" id="IPR005331">
    <property type="entry name" value="Sulfotransferase"/>
</dbReference>
<dbReference type="Proteomes" id="UP001381693">
    <property type="component" value="Unassembled WGS sequence"/>
</dbReference>
<evidence type="ECO:0000256" key="8">
    <source>
        <dbReference type="ARBA" id="ARBA00023136"/>
    </source>
</evidence>
<sequence length="209" mass="25105">MSLTSPICYNRHMYFFNSIGNDNGKIAWINLIRDPVERIISQFYYLRVYNKDREKQVLRWGIDPKLWFKMDLNECVKKGDPLCRYKAGDYQELQLSYFCGHMKMCREVGNQYALQQAKYNVEKHYSVVGIMENMNLFFKILQHYLPRFFKDISEVGKIKLNKHLGKSKSKVSNETKIILRNRLSEDYELYEFIQQRLQLQAKRIDDVMI</sequence>
<dbReference type="EMBL" id="JAXCGZ010003889">
    <property type="protein sequence ID" value="KAK7082791.1"/>
    <property type="molecule type" value="Genomic_DNA"/>
</dbReference>
<keyword evidence="7" id="KW-0333">Golgi apparatus</keyword>
<evidence type="ECO:0000256" key="7">
    <source>
        <dbReference type="ARBA" id="ARBA00023034"/>
    </source>
</evidence>
<evidence type="ECO:0000256" key="5">
    <source>
        <dbReference type="ARBA" id="ARBA00022968"/>
    </source>
</evidence>
<protein>
    <recommendedName>
        <fullName evidence="12">Sulfotransferase</fullName>
    </recommendedName>
</protein>
<evidence type="ECO:0000256" key="2">
    <source>
        <dbReference type="ARBA" id="ARBA00010569"/>
    </source>
</evidence>
<dbReference type="Gene3D" id="3.40.50.300">
    <property type="entry name" value="P-loop containing nucleotide triphosphate hydrolases"/>
    <property type="match status" value="1"/>
</dbReference>
<dbReference type="GO" id="GO:0008146">
    <property type="term" value="F:sulfotransferase activity"/>
    <property type="evidence" value="ECO:0007669"/>
    <property type="project" value="InterPro"/>
</dbReference>
<keyword evidence="4" id="KW-0812">Transmembrane</keyword>
<evidence type="ECO:0000256" key="1">
    <source>
        <dbReference type="ARBA" id="ARBA00004323"/>
    </source>
</evidence>
<comment type="caution">
    <text evidence="10">The sequence shown here is derived from an EMBL/GenBank/DDBJ whole genome shotgun (WGS) entry which is preliminary data.</text>
</comment>
<proteinExistence type="inferred from homology"/>
<dbReference type="GO" id="GO:0000139">
    <property type="term" value="C:Golgi membrane"/>
    <property type="evidence" value="ECO:0007669"/>
    <property type="project" value="UniProtKB-SubCell"/>
</dbReference>
<reference evidence="10 11" key="1">
    <citation type="submission" date="2023-11" db="EMBL/GenBank/DDBJ databases">
        <title>Halocaridina rubra genome assembly.</title>
        <authorList>
            <person name="Smith C."/>
        </authorList>
    </citation>
    <scope>NUCLEOTIDE SEQUENCE [LARGE SCALE GENOMIC DNA]</scope>
    <source>
        <strain evidence="10">EP-1</strain>
        <tissue evidence="10">Whole</tissue>
    </source>
</reference>
<accession>A0AAN9A6R5</accession>
<evidence type="ECO:0000313" key="11">
    <source>
        <dbReference type="Proteomes" id="UP001381693"/>
    </source>
</evidence>
<dbReference type="InterPro" id="IPR007734">
    <property type="entry name" value="Heparan_SO4_2-O-STrfase"/>
</dbReference>
<dbReference type="PANTHER" id="PTHR12129:SF20">
    <property type="entry name" value="HEPARAN SULFATE 2-O-SULFOTRANSFERASE PIPE"/>
    <property type="match status" value="1"/>
</dbReference>
<dbReference type="PANTHER" id="PTHR12129">
    <property type="entry name" value="HEPARAN SULFATE 2-O-SULFOTRANSFERASE"/>
    <property type="match status" value="1"/>
</dbReference>
<evidence type="ECO:0000313" key="10">
    <source>
        <dbReference type="EMBL" id="KAK7082791.1"/>
    </source>
</evidence>
<gene>
    <name evidence="10" type="ORF">SK128_005263</name>
</gene>
<dbReference type="InterPro" id="IPR027417">
    <property type="entry name" value="P-loop_NTPase"/>
</dbReference>